<comment type="similarity">
    <text evidence="9">Belongs to the helicase family.</text>
</comment>
<evidence type="ECO:0000256" key="3">
    <source>
        <dbReference type="ARBA" id="ARBA00022801"/>
    </source>
</evidence>
<feature type="compositionally biased region" description="Basic and acidic residues" evidence="10">
    <location>
        <begin position="63"/>
        <end position="79"/>
    </location>
</feature>
<dbReference type="InterPro" id="IPR010285">
    <property type="entry name" value="DNA_helicase_pif1-like_DEAD"/>
</dbReference>
<feature type="domain" description="AAA+ ATPase" evidence="11">
    <location>
        <begin position="100"/>
        <end position="265"/>
    </location>
</feature>
<organism evidence="12">
    <name type="scientific">Wollemia nobilis</name>
    <dbReference type="NCBI Taxonomy" id="56998"/>
    <lineage>
        <taxon>Eukaryota</taxon>
        <taxon>Viridiplantae</taxon>
        <taxon>Streptophyta</taxon>
        <taxon>Embryophyta</taxon>
        <taxon>Tracheophyta</taxon>
        <taxon>Spermatophyta</taxon>
        <taxon>Pinopsida</taxon>
        <taxon>Pinidae</taxon>
        <taxon>Conifers II</taxon>
        <taxon>Araucariales</taxon>
        <taxon>Araucariaceae</taxon>
        <taxon>Wollemia</taxon>
    </lineage>
</organism>
<dbReference type="CDD" id="cd18809">
    <property type="entry name" value="SF1_C_RecD"/>
    <property type="match status" value="1"/>
</dbReference>
<dbReference type="GO" id="GO:0000723">
    <property type="term" value="P:telomere maintenance"/>
    <property type="evidence" value="ECO:0007669"/>
    <property type="project" value="InterPro"/>
</dbReference>
<evidence type="ECO:0000256" key="9">
    <source>
        <dbReference type="RuleBase" id="RU363044"/>
    </source>
</evidence>
<keyword evidence="3 9" id="KW-0378">Hydrolase</keyword>
<sequence length="538" mass="59798">MKAFPFQVHKPMTMTVHRISPHGHMASPPCSTNSSHSLTPALSQTLSASQNPRTIPAHKHQERKLASNEDRVPPRDQSQKVKISGQIYGQRKKILLSISSGKSVFFTGAAGTGKTNVLRHAVKILRRIHGDASVFVTASTGVAASALNGTTLQAFAGIGAGLDDVDSLVARVKRNPQARSRWTKAKALVIDEISMINGDLFDKLSRVGKIIRGQSREFGGLQLVVAGDFCQLPPVHPPDPDKFFAFQADCWDNCFDVQIELTSILRQTDLEFMNMLNEIRKGVCSPKSIRMLDRCRRPSLSNDADRDIAFTKLFPLKVEVVRENEEKLKELGQEIVTFHAEDSGPEHARAQIEGTLAVKELSLCVGAQVMLIYNLDTEKGLVNGKKGVVVGFESSDECNEISPAGVWPVVRFPRCKPEMVKPQAFEFRGFDKDGRVVVTAKRVQVPLILAWALSVHKCQGMTLERIETDLTRAFEYGMVYVALSRLKALEGLRLMGFHPAKVRAHPKVLEFYQRLGQNRSVRTLDRWRKGDRRSDVGS</sequence>
<evidence type="ECO:0000259" key="11">
    <source>
        <dbReference type="SMART" id="SM00382"/>
    </source>
</evidence>
<evidence type="ECO:0000256" key="1">
    <source>
        <dbReference type="ARBA" id="ARBA00022741"/>
    </source>
</evidence>
<feature type="region of interest" description="Disordered" evidence="10">
    <location>
        <begin position="44"/>
        <end position="82"/>
    </location>
</feature>
<keyword evidence="1 9" id="KW-0547">Nucleotide-binding</keyword>
<dbReference type="GO" id="GO:0005524">
    <property type="term" value="F:ATP binding"/>
    <property type="evidence" value="ECO:0007669"/>
    <property type="project" value="UniProtKB-KW"/>
</dbReference>
<evidence type="ECO:0000256" key="2">
    <source>
        <dbReference type="ARBA" id="ARBA00022763"/>
    </source>
</evidence>
<dbReference type="SUPFAM" id="SSF52540">
    <property type="entry name" value="P-loop containing nucleoside triphosphate hydrolases"/>
    <property type="match status" value="2"/>
</dbReference>
<name>A0A0C9S740_9CONI</name>
<evidence type="ECO:0000256" key="4">
    <source>
        <dbReference type="ARBA" id="ARBA00022806"/>
    </source>
</evidence>
<evidence type="ECO:0000256" key="10">
    <source>
        <dbReference type="SAM" id="MobiDB-lite"/>
    </source>
</evidence>
<keyword evidence="5 9" id="KW-0067">ATP-binding</keyword>
<dbReference type="GO" id="GO:0006281">
    <property type="term" value="P:DNA repair"/>
    <property type="evidence" value="ECO:0007669"/>
    <property type="project" value="UniProtKB-KW"/>
</dbReference>
<keyword evidence="2 9" id="KW-0227">DNA damage</keyword>
<evidence type="ECO:0000313" key="12">
    <source>
        <dbReference type="EMBL" id="JAG88147.1"/>
    </source>
</evidence>
<dbReference type="GO" id="GO:0016887">
    <property type="term" value="F:ATP hydrolysis activity"/>
    <property type="evidence" value="ECO:0007669"/>
    <property type="project" value="RHEA"/>
</dbReference>
<evidence type="ECO:0000256" key="5">
    <source>
        <dbReference type="ARBA" id="ARBA00022840"/>
    </source>
</evidence>
<feature type="compositionally biased region" description="Polar residues" evidence="10">
    <location>
        <begin position="44"/>
        <end position="53"/>
    </location>
</feature>
<dbReference type="Pfam" id="PF05970">
    <property type="entry name" value="PIF1"/>
    <property type="match status" value="1"/>
</dbReference>
<dbReference type="PANTHER" id="PTHR47642">
    <property type="entry name" value="ATP-DEPENDENT DNA HELICASE"/>
    <property type="match status" value="1"/>
</dbReference>
<keyword evidence="8" id="KW-0413">Isomerase</keyword>
<dbReference type="EC" id="5.6.2.3" evidence="9"/>
<dbReference type="Pfam" id="PF21530">
    <property type="entry name" value="Pif1_2B_dom"/>
    <property type="match status" value="1"/>
</dbReference>
<dbReference type="PANTHER" id="PTHR47642:SF5">
    <property type="entry name" value="ATP-DEPENDENT DNA HELICASE"/>
    <property type="match status" value="1"/>
</dbReference>
<keyword evidence="7 9" id="KW-0234">DNA repair</keyword>
<comment type="cofactor">
    <cofactor evidence="9">
        <name>Mg(2+)</name>
        <dbReference type="ChEBI" id="CHEBI:18420"/>
    </cofactor>
</comment>
<dbReference type="SMART" id="SM00382">
    <property type="entry name" value="AAA"/>
    <property type="match status" value="1"/>
</dbReference>
<reference evidence="12" key="1">
    <citation type="submission" date="2015-02" db="EMBL/GenBank/DDBJ databases">
        <title>A transcriptome of Wollemia nobilis - a relic of Gondwana.</title>
        <authorList>
            <person name="Chia J.Y."/>
            <person name="Leong Y.S."/>
            <person name="Abdul Karim S."/>
            <person name="Wan Azmi N."/>
            <person name="Hercus R."/>
            <person name="Croft L."/>
        </authorList>
    </citation>
    <scope>NUCLEOTIDE SEQUENCE</scope>
    <source>
        <strain evidence="12">MaeBrown</strain>
        <tissue evidence="12">Leaf</tissue>
    </source>
</reference>
<comment type="catalytic activity">
    <reaction evidence="9">
        <text>ATP + H2O = ADP + phosphate + H(+)</text>
        <dbReference type="Rhea" id="RHEA:13065"/>
        <dbReference type="ChEBI" id="CHEBI:15377"/>
        <dbReference type="ChEBI" id="CHEBI:15378"/>
        <dbReference type="ChEBI" id="CHEBI:30616"/>
        <dbReference type="ChEBI" id="CHEBI:43474"/>
        <dbReference type="ChEBI" id="CHEBI:456216"/>
        <dbReference type="EC" id="5.6.2.3"/>
    </reaction>
</comment>
<dbReference type="InterPro" id="IPR051055">
    <property type="entry name" value="PIF1_helicase"/>
</dbReference>
<protein>
    <recommendedName>
        <fullName evidence="9">ATP-dependent DNA helicase</fullName>
        <ecNumber evidence="9">5.6.2.3</ecNumber>
    </recommendedName>
</protein>
<evidence type="ECO:0000256" key="6">
    <source>
        <dbReference type="ARBA" id="ARBA00023125"/>
    </source>
</evidence>
<dbReference type="Gene3D" id="3.40.50.300">
    <property type="entry name" value="P-loop containing nucleotide triphosphate hydrolases"/>
    <property type="match status" value="1"/>
</dbReference>
<keyword evidence="9" id="KW-0233">DNA recombination</keyword>
<dbReference type="InterPro" id="IPR027417">
    <property type="entry name" value="P-loop_NTPase"/>
</dbReference>
<evidence type="ECO:0000256" key="7">
    <source>
        <dbReference type="ARBA" id="ARBA00023204"/>
    </source>
</evidence>
<dbReference type="AlphaFoldDB" id="A0A0C9S740"/>
<dbReference type="GO" id="GO:0006310">
    <property type="term" value="P:DNA recombination"/>
    <property type="evidence" value="ECO:0007669"/>
    <property type="project" value="UniProtKB-KW"/>
</dbReference>
<dbReference type="InterPro" id="IPR049163">
    <property type="entry name" value="Pif1-like_2B_dom"/>
</dbReference>
<dbReference type="EMBL" id="GCHU01009722">
    <property type="protein sequence ID" value="JAG88147.1"/>
    <property type="molecule type" value="Transcribed_RNA"/>
</dbReference>
<evidence type="ECO:0000256" key="8">
    <source>
        <dbReference type="ARBA" id="ARBA00023235"/>
    </source>
</evidence>
<dbReference type="GO" id="GO:0043139">
    <property type="term" value="F:5'-3' DNA helicase activity"/>
    <property type="evidence" value="ECO:0007669"/>
    <property type="project" value="UniProtKB-EC"/>
</dbReference>
<keyword evidence="4 9" id="KW-0347">Helicase</keyword>
<accession>A0A0C9S740</accession>
<keyword evidence="6" id="KW-0238">DNA-binding</keyword>
<proteinExistence type="inferred from homology"/>
<dbReference type="InterPro" id="IPR003593">
    <property type="entry name" value="AAA+_ATPase"/>
</dbReference>
<dbReference type="CDD" id="cd18037">
    <property type="entry name" value="DEXSc_Pif1_like"/>
    <property type="match status" value="1"/>
</dbReference>